<sequence>MTSMPFWYMGQRILHDRLVHGSKMKN</sequence>
<name>A0A4Y1QVG7_PRUDU</name>
<gene>
    <name evidence="1" type="ORF">Prudu_004462</name>
</gene>
<proteinExistence type="predicted"/>
<dbReference type="EMBL" id="AP019297">
    <property type="protein sequence ID" value="BBG95816.1"/>
    <property type="molecule type" value="Genomic_DNA"/>
</dbReference>
<accession>A0A4Y1QVG7</accession>
<reference evidence="1" key="1">
    <citation type="journal article" date="2019" name="Science">
        <title>Mutation of a bHLH transcription factor allowed almond domestication.</title>
        <authorList>
            <person name="Sanchez-Perez R."/>
            <person name="Pavan S."/>
            <person name="Mazzeo R."/>
            <person name="Moldovan C."/>
            <person name="Aiese Cigliano R."/>
            <person name="Del Cueto J."/>
            <person name="Ricciardi F."/>
            <person name="Lotti C."/>
            <person name="Ricciardi L."/>
            <person name="Dicenta F."/>
            <person name="Lopez-Marques R.L."/>
            <person name="Lindberg Moller B."/>
        </authorList>
    </citation>
    <scope>NUCLEOTIDE SEQUENCE</scope>
</reference>
<evidence type="ECO:0000313" key="1">
    <source>
        <dbReference type="EMBL" id="BBG95816.1"/>
    </source>
</evidence>
<organism evidence="1">
    <name type="scientific">Prunus dulcis</name>
    <name type="common">Almond</name>
    <name type="synonym">Amygdalus dulcis</name>
    <dbReference type="NCBI Taxonomy" id="3755"/>
    <lineage>
        <taxon>Eukaryota</taxon>
        <taxon>Viridiplantae</taxon>
        <taxon>Streptophyta</taxon>
        <taxon>Embryophyta</taxon>
        <taxon>Tracheophyta</taxon>
        <taxon>Spermatophyta</taxon>
        <taxon>Magnoliopsida</taxon>
        <taxon>eudicotyledons</taxon>
        <taxon>Gunneridae</taxon>
        <taxon>Pentapetalae</taxon>
        <taxon>rosids</taxon>
        <taxon>fabids</taxon>
        <taxon>Rosales</taxon>
        <taxon>Rosaceae</taxon>
        <taxon>Amygdaloideae</taxon>
        <taxon>Amygdaleae</taxon>
        <taxon>Prunus</taxon>
    </lineage>
</organism>
<protein>
    <submittedName>
        <fullName evidence="1">Galactose oxidase/kelch repeat superfamily protein</fullName>
    </submittedName>
</protein>
<dbReference type="AlphaFoldDB" id="A0A4Y1QVG7"/>